<dbReference type="InterPro" id="IPR007712">
    <property type="entry name" value="RelE/ParE_toxin"/>
</dbReference>
<dbReference type="PANTHER" id="PTHR33755">
    <property type="entry name" value="TOXIN PARE1-RELATED"/>
    <property type="match status" value="1"/>
</dbReference>
<evidence type="ECO:0000256" key="2">
    <source>
        <dbReference type="ARBA" id="ARBA00022649"/>
    </source>
</evidence>
<dbReference type="AlphaFoldDB" id="Q115S9"/>
<dbReference type="KEGG" id="ter:Tery_1455"/>
<dbReference type="RefSeq" id="WP_011611122.1">
    <property type="nucleotide sequence ID" value="NC_008312.1"/>
</dbReference>
<dbReference type="Gene3D" id="3.30.2310.20">
    <property type="entry name" value="RelE-like"/>
    <property type="match status" value="1"/>
</dbReference>
<dbReference type="STRING" id="203124.Tery_1455"/>
<organism evidence="3">
    <name type="scientific">Trichodesmium erythraeum (strain IMS101)</name>
    <dbReference type="NCBI Taxonomy" id="203124"/>
    <lineage>
        <taxon>Bacteria</taxon>
        <taxon>Bacillati</taxon>
        <taxon>Cyanobacteriota</taxon>
        <taxon>Cyanophyceae</taxon>
        <taxon>Oscillatoriophycideae</taxon>
        <taxon>Oscillatoriales</taxon>
        <taxon>Microcoleaceae</taxon>
        <taxon>Trichodesmium</taxon>
    </lineage>
</organism>
<dbReference type="InterPro" id="IPR035093">
    <property type="entry name" value="RelE/ParE_toxin_dom_sf"/>
</dbReference>
<gene>
    <name evidence="3" type="ordered locus">Tery_1455</name>
</gene>
<accession>Q115S9</accession>
<reference evidence="3" key="1">
    <citation type="submission" date="2006-06" db="EMBL/GenBank/DDBJ databases">
        <title>Complete sequence of Trichodesmium erythraeum IMS101.</title>
        <authorList>
            <consortium name="US DOE Joint Genome Institute"/>
            <person name="Copeland A."/>
            <person name="Lucas S."/>
            <person name="Lapidus A."/>
            <person name="Barry K."/>
            <person name="Detter J.C."/>
            <person name="Glavina del Rio T."/>
            <person name="Hammon N."/>
            <person name="Israni S."/>
            <person name="Dalin E."/>
            <person name="Tice H."/>
            <person name="Pitluck S."/>
            <person name="Kiss H."/>
            <person name="Munk A.C."/>
            <person name="Brettin T."/>
            <person name="Bruce D."/>
            <person name="Han C."/>
            <person name="Tapia R."/>
            <person name="Gilna P."/>
            <person name="Schmutz J."/>
            <person name="Larimer F."/>
            <person name="Land M."/>
            <person name="Hauser L."/>
            <person name="Kyrpides N."/>
            <person name="Kim E."/>
            <person name="Richardson P."/>
        </authorList>
    </citation>
    <scope>NUCLEOTIDE SEQUENCE [LARGE SCALE GENOMIC DNA]</scope>
    <source>
        <strain evidence="3">IMS101</strain>
    </source>
</reference>
<protein>
    <submittedName>
        <fullName evidence="3">Plasmid stabilization system</fullName>
    </submittedName>
</protein>
<dbReference type="EMBL" id="CP000393">
    <property type="protein sequence ID" value="ABG50745.1"/>
    <property type="molecule type" value="Genomic_DNA"/>
</dbReference>
<evidence type="ECO:0000313" key="3">
    <source>
        <dbReference type="EMBL" id="ABG50745.1"/>
    </source>
</evidence>
<dbReference type="HOGENOM" id="CLU_147162_4_2_3"/>
<comment type="similarity">
    <text evidence="1">Belongs to the RelE toxin family.</text>
</comment>
<dbReference type="Pfam" id="PF05016">
    <property type="entry name" value="ParE_toxin"/>
    <property type="match status" value="1"/>
</dbReference>
<dbReference type="PANTHER" id="PTHR33755:SF5">
    <property type="entry name" value="TYPE II TOXIN-ANTITOXIN SYSTEM RELE_PARE FAMILY TOXIN"/>
    <property type="match status" value="1"/>
</dbReference>
<name>Q115S9_TRIEI</name>
<proteinExistence type="inferred from homology"/>
<sequence>MGYKVVWSSKAIDDVDAIASYIARDSVSYAAAVVHRVINVTRNLINNPLGGEVVKEFGDDSYRQNYAYSYRVLYKIKGDLVTVAAVIHGKRLLNL</sequence>
<keyword evidence="2" id="KW-1277">Toxin-antitoxin system</keyword>
<dbReference type="InterPro" id="IPR051803">
    <property type="entry name" value="TA_system_RelE-like_toxin"/>
</dbReference>
<evidence type="ECO:0000256" key="1">
    <source>
        <dbReference type="ARBA" id="ARBA00006226"/>
    </source>
</evidence>
<dbReference type="SUPFAM" id="SSF143011">
    <property type="entry name" value="RelE-like"/>
    <property type="match status" value="1"/>
</dbReference>
<dbReference type="eggNOG" id="COG3668">
    <property type="taxonomic scope" value="Bacteria"/>
</dbReference>
<dbReference type="OrthoDB" id="514150at2"/>